<organism evidence="1 2">
    <name type="scientific">Saguinus oedipus</name>
    <name type="common">Cotton-top tamarin</name>
    <name type="synonym">Oedipomidas oedipus</name>
    <dbReference type="NCBI Taxonomy" id="9490"/>
    <lineage>
        <taxon>Eukaryota</taxon>
        <taxon>Metazoa</taxon>
        <taxon>Chordata</taxon>
        <taxon>Craniata</taxon>
        <taxon>Vertebrata</taxon>
        <taxon>Euteleostomi</taxon>
        <taxon>Mammalia</taxon>
        <taxon>Eutheria</taxon>
        <taxon>Euarchontoglires</taxon>
        <taxon>Primates</taxon>
        <taxon>Haplorrhini</taxon>
        <taxon>Platyrrhini</taxon>
        <taxon>Cebidae</taxon>
        <taxon>Callitrichinae</taxon>
        <taxon>Saguinus</taxon>
    </lineage>
</organism>
<reference evidence="1 2" key="1">
    <citation type="submission" date="2023-05" db="EMBL/GenBank/DDBJ databases">
        <title>B98-5 Cell Line De Novo Hybrid Assembly: An Optical Mapping Approach.</title>
        <authorList>
            <person name="Kananen K."/>
            <person name="Auerbach J.A."/>
            <person name="Kautto E."/>
            <person name="Blachly J.S."/>
        </authorList>
    </citation>
    <scope>NUCLEOTIDE SEQUENCE [LARGE SCALE GENOMIC DNA]</scope>
    <source>
        <strain evidence="1">B95-8</strain>
        <tissue evidence="1">Cell line</tissue>
    </source>
</reference>
<name>A0ABQ9VJT2_SAGOE</name>
<proteinExistence type="predicted"/>
<accession>A0ABQ9VJT2</accession>
<dbReference type="Proteomes" id="UP001266305">
    <property type="component" value="Unassembled WGS sequence"/>
</dbReference>
<protein>
    <submittedName>
        <fullName evidence="1">Uncharacterized protein</fullName>
    </submittedName>
</protein>
<sequence length="114" mass="12320">MAIRQLPSSPATLQTVGAAWLVMPLPGTLCPGQRAQLTAYPYQLAQESLLPLVYGSRAWEEAEVEGKETICYPSAILNLLFHGRTTPEPLAGARIDCLPSPGMAALPDSCQWRV</sequence>
<evidence type="ECO:0000313" key="1">
    <source>
        <dbReference type="EMBL" id="KAK2109634.1"/>
    </source>
</evidence>
<dbReference type="EMBL" id="JASSZA010000005">
    <property type="protein sequence ID" value="KAK2109634.1"/>
    <property type="molecule type" value="Genomic_DNA"/>
</dbReference>
<gene>
    <name evidence="1" type="ORF">P7K49_009380</name>
</gene>
<keyword evidence="2" id="KW-1185">Reference proteome</keyword>
<evidence type="ECO:0000313" key="2">
    <source>
        <dbReference type="Proteomes" id="UP001266305"/>
    </source>
</evidence>
<comment type="caution">
    <text evidence="1">The sequence shown here is derived from an EMBL/GenBank/DDBJ whole genome shotgun (WGS) entry which is preliminary data.</text>
</comment>